<reference evidence="7 8" key="1">
    <citation type="journal article" date="2017" name="Sci. Rep.">
        <title>Revealing the Saline Adaptation Strategies of the Halophilic Bacterium Halomonas beimenensis through High-throughput Omics and Transposon Mutagenesis Approaches.</title>
        <authorList>
            <person name="Chen Y.H."/>
            <person name="Lin S.S."/>
            <person name="Shyu Y.T."/>
        </authorList>
    </citation>
    <scope>NUCLEOTIDE SEQUENCE [LARGE SCALE GENOMIC DNA]</scope>
    <source>
        <strain evidence="7 8">NTU-111</strain>
    </source>
</reference>
<keyword evidence="1" id="KW-0963">Cytoplasm</keyword>
<dbReference type="EMBL" id="CP021435">
    <property type="protein sequence ID" value="ATJ82114.1"/>
    <property type="molecule type" value="Genomic_DNA"/>
</dbReference>
<dbReference type="PRINTS" id="PR00032">
    <property type="entry name" value="HTHARAC"/>
</dbReference>
<dbReference type="InterPro" id="IPR037923">
    <property type="entry name" value="HTH-like"/>
</dbReference>
<dbReference type="PANTHER" id="PTHR46796:SF13">
    <property type="entry name" value="HTH-TYPE TRANSCRIPTIONAL ACTIVATOR RHAS"/>
    <property type="match status" value="1"/>
</dbReference>
<accession>A0A291P5D4</accession>
<dbReference type="KEGG" id="hbe:BEI_1127"/>
<dbReference type="InterPro" id="IPR050204">
    <property type="entry name" value="AraC_XylS_family_regulators"/>
</dbReference>
<feature type="domain" description="HTH araC/xylS-type" evidence="6">
    <location>
        <begin position="178"/>
        <end position="276"/>
    </location>
</feature>
<evidence type="ECO:0000256" key="3">
    <source>
        <dbReference type="ARBA" id="ARBA00023125"/>
    </source>
</evidence>
<keyword evidence="5" id="KW-0804">Transcription</keyword>
<keyword evidence="8" id="KW-1185">Reference proteome</keyword>
<dbReference type="GO" id="GO:0043565">
    <property type="term" value="F:sequence-specific DNA binding"/>
    <property type="evidence" value="ECO:0007669"/>
    <property type="project" value="InterPro"/>
</dbReference>
<dbReference type="SUPFAM" id="SSF46689">
    <property type="entry name" value="Homeodomain-like"/>
    <property type="match status" value="2"/>
</dbReference>
<dbReference type="RefSeq" id="WP_193765164.1">
    <property type="nucleotide sequence ID" value="NZ_BAAADT010000009.1"/>
</dbReference>
<dbReference type="SUPFAM" id="SSF51215">
    <property type="entry name" value="Regulatory protein AraC"/>
    <property type="match status" value="1"/>
</dbReference>
<dbReference type="Gene3D" id="1.10.10.60">
    <property type="entry name" value="Homeodomain-like"/>
    <property type="match status" value="2"/>
</dbReference>
<protein>
    <recommendedName>
        <fullName evidence="6">HTH araC/xylS-type domain-containing protein</fullName>
    </recommendedName>
</protein>
<dbReference type="PANTHER" id="PTHR46796">
    <property type="entry name" value="HTH-TYPE TRANSCRIPTIONAL ACTIVATOR RHAS-RELATED"/>
    <property type="match status" value="1"/>
</dbReference>
<evidence type="ECO:0000256" key="4">
    <source>
        <dbReference type="ARBA" id="ARBA00023159"/>
    </source>
</evidence>
<proteinExistence type="predicted"/>
<dbReference type="PROSITE" id="PS01124">
    <property type="entry name" value="HTH_ARAC_FAMILY_2"/>
    <property type="match status" value="1"/>
</dbReference>
<dbReference type="AlphaFoldDB" id="A0A291P5D4"/>
<name>A0A291P5D4_9GAMM</name>
<keyword evidence="4" id="KW-0010">Activator</keyword>
<sequence length="283" mass="31511">MALSQEWSPTLADALSHRIDWSAHHSSHCVDTGWRVLPHWVVLHVVHGAYHCTLLEEGRQRSVSAAPGEVLLVPAGARHALTFDTGTTADGLHIHFSLHHAMDVFSCYAVPSVIAGEASGVAQATEVLTATLARRDGTTLRGLAARQAAAYRFLDRVLAVSPELPERQRRLTALERLEGALALIDERLDQTPRVEELAERCALSRNRFGELFKATLGQTPKQYLDQQRLRRAMSLLVHSDRSIAEIADGLGFCDPFHFSKRFKALTGESPSDYRRQIRRTLLR</sequence>
<keyword evidence="3" id="KW-0238">DNA-binding</keyword>
<evidence type="ECO:0000256" key="1">
    <source>
        <dbReference type="ARBA" id="ARBA00022490"/>
    </source>
</evidence>
<gene>
    <name evidence="7" type="ORF">BEI_1127</name>
</gene>
<dbReference type="InterPro" id="IPR018060">
    <property type="entry name" value="HTH_AraC"/>
</dbReference>
<dbReference type="Proteomes" id="UP000219993">
    <property type="component" value="Chromosome"/>
</dbReference>
<organism evidence="7 8">
    <name type="scientific">Halomonas beimenensis</name>
    <dbReference type="NCBI Taxonomy" id="475662"/>
    <lineage>
        <taxon>Bacteria</taxon>
        <taxon>Pseudomonadati</taxon>
        <taxon>Pseudomonadota</taxon>
        <taxon>Gammaproteobacteria</taxon>
        <taxon>Oceanospirillales</taxon>
        <taxon>Halomonadaceae</taxon>
        <taxon>Halomonas</taxon>
    </lineage>
</organism>
<evidence type="ECO:0000256" key="5">
    <source>
        <dbReference type="ARBA" id="ARBA00023163"/>
    </source>
</evidence>
<evidence type="ECO:0000313" key="8">
    <source>
        <dbReference type="Proteomes" id="UP000219993"/>
    </source>
</evidence>
<dbReference type="InterPro" id="IPR009057">
    <property type="entry name" value="Homeodomain-like_sf"/>
</dbReference>
<dbReference type="InterPro" id="IPR018062">
    <property type="entry name" value="HTH_AraC-typ_CS"/>
</dbReference>
<dbReference type="InterPro" id="IPR020449">
    <property type="entry name" value="Tscrpt_reg_AraC-type_HTH"/>
</dbReference>
<dbReference type="PROSITE" id="PS00041">
    <property type="entry name" value="HTH_ARAC_FAMILY_1"/>
    <property type="match status" value="1"/>
</dbReference>
<evidence type="ECO:0000313" key="7">
    <source>
        <dbReference type="EMBL" id="ATJ82114.1"/>
    </source>
</evidence>
<evidence type="ECO:0000256" key="2">
    <source>
        <dbReference type="ARBA" id="ARBA00023015"/>
    </source>
</evidence>
<dbReference type="SMART" id="SM00342">
    <property type="entry name" value="HTH_ARAC"/>
    <property type="match status" value="1"/>
</dbReference>
<dbReference type="Pfam" id="PF12833">
    <property type="entry name" value="HTH_18"/>
    <property type="match status" value="1"/>
</dbReference>
<dbReference type="GO" id="GO:0003700">
    <property type="term" value="F:DNA-binding transcription factor activity"/>
    <property type="evidence" value="ECO:0007669"/>
    <property type="project" value="InterPro"/>
</dbReference>
<keyword evidence="2" id="KW-0805">Transcription regulation</keyword>
<evidence type="ECO:0000259" key="6">
    <source>
        <dbReference type="PROSITE" id="PS01124"/>
    </source>
</evidence>